<gene>
    <name evidence="1" type="ORF">BSAL_38125</name>
</gene>
<reference evidence="2" key="1">
    <citation type="submission" date="2015-09" db="EMBL/GenBank/DDBJ databases">
        <authorList>
            <consortium name="Pathogen Informatics"/>
        </authorList>
    </citation>
    <scope>NUCLEOTIDE SEQUENCE [LARGE SCALE GENOMIC DNA]</scope>
    <source>
        <strain evidence="2">Lake Konstanz</strain>
    </source>
</reference>
<name>A0A0S4JRD1_BODSA</name>
<dbReference type="AlphaFoldDB" id="A0A0S4JRD1"/>
<organism evidence="1 2">
    <name type="scientific">Bodo saltans</name>
    <name type="common">Flagellated protozoan</name>
    <dbReference type="NCBI Taxonomy" id="75058"/>
    <lineage>
        <taxon>Eukaryota</taxon>
        <taxon>Discoba</taxon>
        <taxon>Euglenozoa</taxon>
        <taxon>Kinetoplastea</taxon>
        <taxon>Metakinetoplastina</taxon>
        <taxon>Eubodonida</taxon>
        <taxon>Bodonidae</taxon>
        <taxon>Bodo</taxon>
    </lineage>
</organism>
<accession>A0A0S4JRD1</accession>
<dbReference type="VEuPathDB" id="TriTrypDB:BSAL_38125"/>
<evidence type="ECO:0000313" key="2">
    <source>
        <dbReference type="Proteomes" id="UP000051952"/>
    </source>
</evidence>
<evidence type="ECO:0000313" key="1">
    <source>
        <dbReference type="EMBL" id="CUG92542.1"/>
    </source>
</evidence>
<dbReference type="EMBL" id="CYKH01002058">
    <property type="protein sequence ID" value="CUG92542.1"/>
    <property type="molecule type" value="Genomic_DNA"/>
</dbReference>
<keyword evidence="2" id="KW-1185">Reference proteome</keyword>
<dbReference type="Proteomes" id="UP000051952">
    <property type="component" value="Unassembled WGS sequence"/>
</dbReference>
<feature type="non-terminal residue" evidence="1">
    <location>
        <position position="1"/>
    </location>
</feature>
<sequence>GRQFEKPFMYAVYARYLLGYEVNLSAGFKRNVGQRYEDAVENAATYMGGSAHHDAYIWCREKTRTGNIVPGNFPVPLQLRHGESKKVKDLEIQLLRRKPTLKNGVLTRNKTHKKATKLKKAVTPSAKDKVRLLLSVNEDSRDVIEGHEDDILMINADEMSSISWLGLVSPKPQNDGVLTTVGVGKKKRKISGLNTRVRRKKS</sequence>
<proteinExistence type="predicted"/>
<protein>
    <submittedName>
        <fullName evidence="1">Bodo-specific multi-copy gene family, putative</fullName>
    </submittedName>
</protein>